<gene>
    <name evidence="4" type="primary">yfcH</name>
    <name evidence="4" type="ORF">MSZNOR_3205</name>
</gene>
<feature type="domain" description="DUF1731" evidence="3">
    <location>
        <begin position="251"/>
        <end position="295"/>
    </location>
</feature>
<reference evidence="4 5" key="1">
    <citation type="submission" date="2023-03" db="EMBL/GenBank/DDBJ databases">
        <authorList>
            <person name="Pearce D."/>
        </authorList>
    </citation>
    <scope>NUCLEOTIDE SEQUENCE [LARGE SCALE GENOMIC DNA]</scope>
    <source>
        <strain evidence="4">Msz</strain>
    </source>
</reference>
<proteinExistence type="inferred from homology"/>
<dbReference type="RefSeq" id="WP_317963300.1">
    <property type="nucleotide sequence ID" value="NZ_OX458333.1"/>
</dbReference>
<name>A0ABM9I4K8_9GAMM</name>
<accession>A0ABM9I4K8</accession>
<dbReference type="PANTHER" id="PTHR11092">
    <property type="entry name" value="SUGAR NUCLEOTIDE EPIMERASE RELATED"/>
    <property type="match status" value="1"/>
</dbReference>
<evidence type="ECO:0000313" key="4">
    <source>
        <dbReference type="EMBL" id="CAI8889049.1"/>
    </source>
</evidence>
<dbReference type="InterPro" id="IPR036291">
    <property type="entry name" value="NAD(P)-bd_dom_sf"/>
</dbReference>
<sequence>MRILITGGTGFIGRNLCKELLRVGHQLTVLSRKPETVPEKCGVEVSALGSLEEWTPELHFDAVINLAGEPIVGSRWSERRKRILWDSRITLTERLVDAIRKAKSKPRVLISGSAVGVYGNQGDTILDENSAPVPNGFGQKLCQAWEDVALQARECGVRVCLLRTGLVIGKNGGFLQKMLLPFKLGLGARLGNGKQWMSWVHIKDHIAMTQYLLGSHALDGPFNLTAPEPVTNEEFTQSLARILKRPALLSVPAWFLRLSAGEMAELMLGSQRALPKRFQNEHFKFSYKTLGSALWDALFASRDANIS</sequence>
<dbReference type="Pfam" id="PF08338">
    <property type="entry name" value="DUF1731"/>
    <property type="match status" value="1"/>
</dbReference>
<protein>
    <submittedName>
        <fullName evidence="4">Epimerase family protein YfcH</fullName>
    </submittedName>
</protein>
<dbReference type="CDD" id="cd05242">
    <property type="entry name" value="SDR_a8"/>
    <property type="match status" value="1"/>
</dbReference>
<feature type="domain" description="NAD-dependent epimerase/dehydratase" evidence="2">
    <location>
        <begin position="3"/>
        <end position="215"/>
    </location>
</feature>
<dbReference type="InterPro" id="IPR010099">
    <property type="entry name" value="SDR39U1"/>
</dbReference>
<dbReference type="InterPro" id="IPR001509">
    <property type="entry name" value="Epimerase_deHydtase"/>
</dbReference>
<evidence type="ECO:0000259" key="3">
    <source>
        <dbReference type="Pfam" id="PF08338"/>
    </source>
</evidence>
<dbReference type="InterPro" id="IPR013549">
    <property type="entry name" value="DUF1731"/>
</dbReference>
<dbReference type="SUPFAM" id="SSF51735">
    <property type="entry name" value="NAD(P)-binding Rossmann-fold domains"/>
    <property type="match status" value="1"/>
</dbReference>
<evidence type="ECO:0000313" key="5">
    <source>
        <dbReference type="Proteomes" id="UP001162030"/>
    </source>
</evidence>
<keyword evidence="5" id="KW-1185">Reference proteome</keyword>
<evidence type="ECO:0000259" key="2">
    <source>
        <dbReference type="Pfam" id="PF01370"/>
    </source>
</evidence>
<dbReference type="Proteomes" id="UP001162030">
    <property type="component" value="Chromosome"/>
</dbReference>
<comment type="similarity">
    <text evidence="1">Belongs to the NAD(P)-dependent epimerase/dehydratase family. SDR39U1 subfamily.</text>
</comment>
<dbReference type="EMBL" id="OX458333">
    <property type="protein sequence ID" value="CAI8889049.1"/>
    <property type="molecule type" value="Genomic_DNA"/>
</dbReference>
<organism evidence="4 5">
    <name type="scientific">Methylocaldum szegediense</name>
    <dbReference type="NCBI Taxonomy" id="73780"/>
    <lineage>
        <taxon>Bacteria</taxon>
        <taxon>Pseudomonadati</taxon>
        <taxon>Pseudomonadota</taxon>
        <taxon>Gammaproteobacteria</taxon>
        <taxon>Methylococcales</taxon>
        <taxon>Methylococcaceae</taxon>
        <taxon>Methylocaldum</taxon>
    </lineage>
</organism>
<dbReference type="NCBIfam" id="TIGR01777">
    <property type="entry name" value="yfcH"/>
    <property type="match status" value="1"/>
</dbReference>
<dbReference type="Pfam" id="PF01370">
    <property type="entry name" value="Epimerase"/>
    <property type="match status" value="1"/>
</dbReference>
<dbReference type="Gene3D" id="3.40.50.720">
    <property type="entry name" value="NAD(P)-binding Rossmann-like Domain"/>
    <property type="match status" value="1"/>
</dbReference>
<evidence type="ECO:0000256" key="1">
    <source>
        <dbReference type="ARBA" id="ARBA00009353"/>
    </source>
</evidence>
<dbReference type="PANTHER" id="PTHR11092:SF0">
    <property type="entry name" value="EPIMERASE FAMILY PROTEIN SDR39U1"/>
    <property type="match status" value="1"/>
</dbReference>